<reference evidence="2" key="1">
    <citation type="submission" date="2018-12" db="EMBL/GenBank/DDBJ databases">
        <authorList>
            <person name="Will S."/>
            <person name="Neumann-Schaal M."/>
            <person name="Henke P."/>
        </authorList>
    </citation>
    <scope>NUCLEOTIDE SEQUENCE</scope>
    <source>
        <strain evidence="2">PCC 7102</strain>
    </source>
</reference>
<evidence type="ECO:0000313" key="3">
    <source>
        <dbReference type="Proteomes" id="UP000271624"/>
    </source>
</evidence>
<feature type="transmembrane region" description="Helical" evidence="1">
    <location>
        <begin position="415"/>
        <end position="434"/>
    </location>
</feature>
<feature type="transmembrane region" description="Helical" evidence="1">
    <location>
        <begin position="257"/>
        <end position="275"/>
    </location>
</feature>
<accession>A0A3S1ASP1</accession>
<feature type="transmembrane region" description="Helical" evidence="1">
    <location>
        <begin position="18"/>
        <end position="36"/>
    </location>
</feature>
<feature type="transmembrane region" description="Helical" evidence="1">
    <location>
        <begin position="115"/>
        <end position="132"/>
    </location>
</feature>
<keyword evidence="1" id="KW-1133">Transmembrane helix</keyword>
<dbReference type="OrthoDB" id="9964277at2"/>
<reference evidence="2" key="2">
    <citation type="journal article" date="2019" name="Genome Biol. Evol.">
        <title>Day and night: Metabolic profiles and evolutionary relationships of six axenic non-marine cyanobacteria.</title>
        <authorList>
            <person name="Will S.E."/>
            <person name="Henke P."/>
            <person name="Boedeker C."/>
            <person name="Huang S."/>
            <person name="Brinkmann H."/>
            <person name="Rohde M."/>
            <person name="Jarek M."/>
            <person name="Friedl T."/>
            <person name="Seufert S."/>
            <person name="Schumacher M."/>
            <person name="Overmann J."/>
            <person name="Neumann-Schaal M."/>
            <person name="Petersen J."/>
        </authorList>
    </citation>
    <scope>NUCLEOTIDE SEQUENCE [LARGE SCALE GENOMIC DNA]</scope>
    <source>
        <strain evidence="2">PCC 7102</strain>
    </source>
</reference>
<dbReference type="Proteomes" id="UP000271624">
    <property type="component" value="Unassembled WGS sequence"/>
</dbReference>
<comment type="caution">
    <text evidence="2">The sequence shown here is derived from an EMBL/GenBank/DDBJ whole genome shotgun (WGS) entry which is preliminary data.</text>
</comment>
<protein>
    <recommendedName>
        <fullName evidence="4">O-antigen polymerase</fullName>
    </recommendedName>
</protein>
<proteinExistence type="predicted"/>
<dbReference type="RefSeq" id="WP_127086184.1">
    <property type="nucleotide sequence ID" value="NZ_RSCL01000029.1"/>
</dbReference>
<keyword evidence="3" id="KW-1185">Reference proteome</keyword>
<feature type="transmembrane region" description="Helical" evidence="1">
    <location>
        <begin position="180"/>
        <end position="198"/>
    </location>
</feature>
<feature type="transmembrane region" description="Helical" evidence="1">
    <location>
        <begin position="355"/>
        <end position="378"/>
    </location>
</feature>
<feature type="transmembrane region" description="Helical" evidence="1">
    <location>
        <begin position="210"/>
        <end position="237"/>
    </location>
</feature>
<name>A0A3S1ASP1_9CYAN</name>
<feature type="transmembrane region" description="Helical" evidence="1">
    <location>
        <begin position="48"/>
        <end position="69"/>
    </location>
</feature>
<evidence type="ECO:0008006" key="4">
    <source>
        <dbReference type="Google" id="ProtNLM"/>
    </source>
</evidence>
<gene>
    <name evidence="2" type="ORF">DSM106972_081390</name>
</gene>
<evidence type="ECO:0000256" key="1">
    <source>
        <dbReference type="SAM" id="Phobius"/>
    </source>
</evidence>
<feature type="transmembrane region" description="Helical" evidence="1">
    <location>
        <begin position="76"/>
        <end position="95"/>
    </location>
</feature>
<keyword evidence="1" id="KW-0472">Membrane</keyword>
<dbReference type="PANTHER" id="PTHR37422:SF13">
    <property type="entry name" value="LIPOPOLYSACCHARIDE BIOSYNTHESIS PROTEIN PA4999-RELATED"/>
    <property type="match status" value="1"/>
</dbReference>
<evidence type="ECO:0000313" key="2">
    <source>
        <dbReference type="EMBL" id="RUS98510.1"/>
    </source>
</evidence>
<dbReference type="InterPro" id="IPR051533">
    <property type="entry name" value="WaaL-like"/>
</dbReference>
<sequence>MIHDSLQLPIANSNKKGLIYYCMWVWSLLITASVVLSPRLGESGFLKYIRIDDILFPVTAAATLVLLYSLRPIKKIIVAFLYLYSFNAIVLLVTHSSGLNNVTLLEKSLPFLKNIQYLIYFCFVFTFAYRISNLKNYQQVITSIFLCFIPNLFYGLFQVSTFNFSGYYGLGILNEISPTLAGSVFYFSIIICNLIALIEPKGSIKCFWAFLGIVNFIFVALAGSRGAFLASIAYYVILISHQIVNIRTLIKPFGKTILSVIILFSLVCFTFLVIIPSFNTGYGGINEILNQLPNRYLELNPTNIEGEARLDNWTNVLSMYAGTVNSFPLLALFGLGSGGTYEIFGVLMNAADSQFVYVIVTGGLIGFLLYLNALSKLYAFKKHKIPNNFLGLKQTFISLFWSFIVFSISQEVFNLSKTGGLFWIMSGLLLGVICKQTKLNQTFPII</sequence>
<keyword evidence="1" id="KW-0812">Transmembrane</keyword>
<dbReference type="EMBL" id="RSCL01000029">
    <property type="protein sequence ID" value="RUS98510.1"/>
    <property type="molecule type" value="Genomic_DNA"/>
</dbReference>
<dbReference type="AlphaFoldDB" id="A0A3S1ASP1"/>
<organism evidence="2 3">
    <name type="scientific">Dulcicalothrix desertica PCC 7102</name>
    <dbReference type="NCBI Taxonomy" id="232991"/>
    <lineage>
        <taxon>Bacteria</taxon>
        <taxon>Bacillati</taxon>
        <taxon>Cyanobacteriota</taxon>
        <taxon>Cyanophyceae</taxon>
        <taxon>Nostocales</taxon>
        <taxon>Calotrichaceae</taxon>
        <taxon>Dulcicalothrix</taxon>
    </lineage>
</organism>
<feature type="transmembrane region" description="Helical" evidence="1">
    <location>
        <begin position="144"/>
        <end position="168"/>
    </location>
</feature>
<dbReference type="PANTHER" id="PTHR37422">
    <property type="entry name" value="TEICHURONIC ACID BIOSYNTHESIS PROTEIN TUAE"/>
    <property type="match status" value="1"/>
</dbReference>